<gene>
    <name evidence="2" type="ORF">M409DRAFT_54575</name>
</gene>
<dbReference type="SUPFAM" id="SSF81383">
    <property type="entry name" value="F-box domain"/>
    <property type="match status" value="1"/>
</dbReference>
<dbReference type="InterPro" id="IPR036047">
    <property type="entry name" value="F-box-like_dom_sf"/>
</dbReference>
<name>A0A6A6CID3_ZASCE</name>
<dbReference type="Proteomes" id="UP000799537">
    <property type="component" value="Unassembled WGS sequence"/>
</dbReference>
<dbReference type="EMBL" id="ML993595">
    <property type="protein sequence ID" value="KAF2166791.1"/>
    <property type="molecule type" value="Genomic_DNA"/>
</dbReference>
<accession>A0A6A6CID3</accession>
<evidence type="ECO:0000313" key="3">
    <source>
        <dbReference type="Proteomes" id="UP000799537"/>
    </source>
</evidence>
<protein>
    <recommendedName>
        <fullName evidence="4">F-box domain-containing protein</fullName>
    </recommendedName>
</protein>
<evidence type="ECO:0000256" key="1">
    <source>
        <dbReference type="SAM" id="MobiDB-lite"/>
    </source>
</evidence>
<organism evidence="2 3">
    <name type="scientific">Zasmidium cellare ATCC 36951</name>
    <dbReference type="NCBI Taxonomy" id="1080233"/>
    <lineage>
        <taxon>Eukaryota</taxon>
        <taxon>Fungi</taxon>
        <taxon>Dikarya</taxon>
        <taxon>Ascomycota</taxon>
        <taxon>Pezizomycotina</taxon>
        <taxon>Dothideomycetes</taxon>
        <taxon>Dothideomycetidae</taxon>
        <taxon>Mycosphaerellales</taxon>
        <taxon>Mycosphaerellaceae</taxon>
        <taxon>Zasmidium</taxon>
    </lineage>
</organism>
<proteinExistence type="predicted"/>
<evidence type="ECO:0008006" key="4">
    <source>
        <dbReference type="Google" id="ProtNLM"/>
    </source>
</evidence>
<sequence>MVSTRSMVLSAAQEKAAATIEAEHFSQKTGLEEATSEQDADAQQINEPSPAEKVFATVELAEMILSLLPLEDTLSMHRVCRASHDVIETSKAVQKYLCIMRKDEQALIRSPIFKPAFTIAFHFPSTNARKDRYFHLTSFHAPSTKATFDLNFSLLNPPRNVRQIQATVITIGEDSKAQELWRKIRWVEAGVKRGGAVWLEKKTASAEFVWISRALSRAATLGRTWELLLEMADDELFR</sequence>
<dbReference type="RefSeq" id="XP_033667680.1">
    <property type="nucleotide sequence ID" value="XM_033812756.1"/>
</dbReference>
<dbReference type="GeneID" id="54566028"/>
<evidence type="ECO:0000313" key="2">
    <source>
        <dbReference type="EMBL" id="KAF2166791.1"/>
    </source>
</evidence>
<dbReference type="AlphaFoldDB" id="A0A6A6CID3"/>
<reference evidence="2" key="1">
    <citation type="journal article" date="2020" name="Stud. Mycol.">
        <title>101 Dothideomycetes genomes: a test case for predicting lifestyles and emergence of pathogens.</title>
        <authorList>
            <person name="Haridas S."/>
            <person name="Albert R."/>
            <person name="Binder M."/>
            <person name="Bloem J."/>
            <person name="Labutti K."/>
            <person name="Salamov A."/>
            <person name="Andreopoulos B."/>
            <person name="Baker S."/>
            <person name="Barry K."/>
            <person name="Bills G."/>
            <person name="Bluhm B."/>
            <person name="Cannon C."/>
            <person name="Castanera R."/>
            <person name="Culley D."/>
            <person name="Daum C."/>
            <person name="Ezra D."/>
            <person name="Gonzalez J."/>
            <person name="Henrissat B."/>
            <person name="Kuo A."/>
            <person name="Liang C."/>
            <person name="Lipzen A."/>
            <person name="Lutzoni F."/>
            <person name="Magnuson J."/>
            <person name="Mondo S."/>
            <person name="Nolan M."/>
            <person name="Ohm R."/>
            <person name="Pangilinan J."/>
            <person name="Park H.-J."/>
            <person name="Ramirez L."/>
            <person name="Alfaro M."/>
            <person name="Sun H."/>
            <person name="Tritt A."/>
            <person name="Yoshinaga Y."/>
            <person name="Zwiers L.-H."/>
            <person name="Turgeon B."/>
            <person name="Goodwin S."/>
            <person name="Spatafora J."/>
            <person name="Crous P."/>
            <person name="Grigoriev I."/>
        </authorList>
    </citation>
    <scope>NUCLEOTIDE SEQUENCE</scope>
    <source>
        <strain evidence="2">ATCC 36951</strain>
    </source>
</reference>
<keyword evidence="3" id="KW-1185">Reference proteome</keyword>
<feature type="region of interest" description="Disordered" evidence="1">
    <location>
        <begin position="24"/>
        <end position="48"/>
    </location>
</feature>